<name>A0AAD1ZRW9_9LAMI</name>
<dbReference type="InterPro" id="IPR012340">
    <property type="entry name" value="NA-bd_OB-fold"/>
</dbReference>
<protein>
    <recommendedName>
        <fullName evidence="1">Patellin-1-6 C-terminal GOLD domain-containing protein</fullName>
    </recommendedName>
</protein>
<dbReference type="Proteomes" id="UP000834106">
    <property type="component" value="Chromosome 13"/>
</dbReference>
<evidence type="ECO:0000313" key="3">
    <source>
        <dbReference type="Proteomes" id="UP000834106"/>
    </source>
</evidence>
<dbReference type="SUPFAM" id="SSF50249">
    <property type="entry name" value="Nucleic acid-binding proteins"/>
    <property type="match status" value="1"/>
</dbReference>
<evidence type="ECO:0000259" key="1">
    <source>
        <dbReference type="Pfam" id="PF25099"/>
    </source>
</evidence>
<sequence length="268" mass="30681">MYSQTCQLVREVRVVGWDISYGAEFVPSAKGGYTWIVQKSTAYFFQGDRPIAQETNSLAGNFRLLLMDSNIHHMWSFCDPEQEAKLDKDVPEKNEKGKRRSDHFQNYIQEFIHSHIPTTGLTLSTKINSTFFLDAGFNEVTEVRKWVEAHKEELNDIALEKPNQIVTPTKLSPTPHKKFTEIQHLKGRLLGRKYYWVRATPSIKTTKQAFWYISCNNCNKVTHDDFNEMFLCVYCKHPTAKAVPRANATVQLEDESGTLDASAIADPA</sequence>
<feature type="domain" description="Patellin-1-6 C-terminal GOLD" evidence="1">
    <location>
        <begin position="3"/>
        <end position="42"/>
    </location>
</feature>
<dbReference type="Gene3D" id="2.40.50.140">
    <property type="entry name" value="Nucleic acid-binding proteins"/>
    <property type="match status" value="1"/>
</dbReference>
<dbReference type="Pfam" id="PF25099">
    <property type="entry name" value="GOLD_PATL1_C"/>
    <property type="match status" value="1"/>
</dbReference>
<gene>
    <name evidence="2" type="ORF">FPE_LOCUS22143</name>
</gene>
<dbReference type="InterPro" id="IPR056794">
    <property type="entry name" value="PATL1-6_C_GOLD"/>
</dbReference>
<dbReference type="EMBL" id="OU503048">
    <property type="protein sequence ID" value="CAI9774713.1"/>
    <property type="molecule type" value="Genomic_DNA"/>
</dbReference>
<dbReference type="AlphaFoldDB" id="A0AAD1ZRW9"/>
<organism evidence="2 3">
    <name type="scientific">Fraxinus pennsylvanica</name>
    <dbReference type="NCBI Taxonomy" id="56036"/>
    <lineage>
        <taxon>Eukaryota</taxon>
        <taxon>Viridiplantae</taxon>
        <taxon>Streptophyta</taxon>
        <taxon>Embryophyta</taxon>
        <taxon>Tracheophyta</taxon>
        <taxon>Spermatophyta</taxon>
        <taxon>Magnoliopsida</taxon>
        <taxon>eudicotyledons</taxon>
        <taxon>Gunneridae</taxon>
        <taxon>Pentapetalae</taxon>
        <taxon>asterids</taxon>
        <taxon>lamiids</taxon>
        <taxon>Lamiales</taxon>
        <taxon>Oleaceae</taxon>
        <taxon>Oleeae</taxon>
        <taxon>Fraxinus</taxon>
    </lineage>
</organism>
<accession>A0AAD1ZRW9</accession>
<proteinExistence type="predicted"/>
<keyword evidence="3" id="KW-1185">Reference proteome</keyword>
<reference evidence="2" key="1">
    <citation type="submission" date="2023-05" db="EMBL/GenBank/DDBJ databases">
        <authorList>
            <person name="Huff M."/>
        </authorList>
    </citation>
    <scope>NUCLEOTIDE SEQUENCE</scope>
</reference>
<evidence type="ECO:0000313" key="2">
    <source>
        <dbReference type="EMBL" id="CAI9774713.1"/>
    </source>
</evidence>